<dbReference type="RefSeq" id="WP_093247530.1">
    <property type="nucleotide sequence ID" value="NZ_FNQM01000001.1"/>
</dbReference>
<evidence type="ECO:0008006" key="3">
    <source>
        <dbReference type="Google" id="ProtNLM"/>
    </source>
</evidence>
<organism evidence="1 2">
    <name type="scientific">Rubrimonas cliftonensis</name>
    <dbReference type="NCBI Taxonomy" id="89524"/>
    <lineage>
        <taxon>Bacteria</taxon>
        <taxon>Pseudomonadati</taxon>
        <taxon>Pseudomonadota</taxon>
        <taxon>Alphaproteobacteria</taxon>
        <taxon>Rhodobacterales</taxon>
        <taxon>Paracoccaceae</taxon>
        <taxon>Rubrimonas</taxon>
    </lineage>
</organism>
<keyword evidence="2" id="KW-1185">Reference proteome</keyword>
<dbReference type="EMBL" id="FNQM01000001">
    <property type="protein sequence ID" value="SDZ74092.1"/>
    <property type="molecule type" value="Genomic_DNA"/>
</dbReference>
<dbReference type="SUPFAM" id="SSF46785">
    <property type="entry name" value="Winged helix' DNA-binding domain"/>
    <property type="match status" value="1"/>
</dbReference>
<dbReference type="InterPro" id="IPR036390">
    <property type="entry name" value="WH_DNA-bd_sf"/>
</dbReference>
<dbReference type="OrthoDB" id="7631458at2"/>
<dbReference type="AlphaFoldDB" id="A0A1H3VJ08"/>
<accession>A0A1H3VJ08</accession>
<dbReference type="InterPro" id="IPR036388">
    <property type="entry name" value="WH-like_DNA-bd_sf"/>
</dbReference>
<protein>
    <recommendedName>
        <fullName evidence="3">S-adenosylmethionine tRNA ribosyltransferase</fullName>
    </recommendedName>
</protein>
<dbReference type="Proteomes" id="UP000198703">
    <property type="component" value="Unassembled WGS sequence"/>
</dbReference>
<dbReference type="Gene3D" id="1.10.10.10">
    <property type="entry name" value="Winged helix-like DNA-binding domain superfamily/Winged helix DNA-binding domain"/>
    <property type="match status" value="1"/>
</dbReference>
<proteinExistence type="predicted"/>
<dbReference type="InterPro" id="IPR021660">
    <property type="entry name" value="DUF3253"/>
</dbReference>
<evidence type="ECO:0000313" key="1">
    <source>
        <dbReference type="EMBL" id="SDZ74092.1"/>
    </source>
</evidence>
<gene>
    <name evidence="1" type="ORF">SAMN05444370_10194</name>
</gene>
<reference evidence="1 2" key="1">
    <citation type="submission" date="2016-10" db="EMBL/GenBank/DDBJ databases">
        <authorList>
            <person name="de Groot N.N."/>
        </authorList>
    </citation>
    <scope>NUCLEOTIDE SEQUENCE [LARGE SCALE GENOMIC DNA]</scope>
    <source>
        <strain evidence="1 2">DSM 15345</strain>
    </source>
</reference>
<sequence>MDNEAVREAILAALAMRGPGKSICPSEPARALAADWRPLMPQVRDAAARLADEGRLVVTQKGAPVDARAARGPIRLRPPD</sequence>
<name>A0A1H3VJ08_9RHOB</name>
<evidence type="ECO:0000313" key="2">
    <source>
        <dbReference type="Proteomes" id="UP000198703"/>
    </source>
</evidence>
<dbReference type="Pfam" id="PF11625">
    <property type="entry name" value="DUF3253"/>
    <property type="match status" value="1"/>
</dbReference>
<dbReference type="STRING" id="89524.SAMN05444370_10194"/>